<feature type="disulfide bond" evidence="2">
    <location>
        <begin position="119"/>
        <end position="127"/>
    </location>
</feature>
<feature type="active site" evidence="1">
    <location>
        <position position="243"/>
    </location>
</feature>
<feature type="chain" id="PRO_5035291916" evidence="3">
    <location>
        <begin position="27"/>
        <end position="301"/>
    </location>
</feature>
<organism evidence="5 6">
    <name type="scientific">Longispora fulva</name>
    <dbReference type="NCBI Taxonomy" id="619741"/>
    <lineage>
        <taxon>Bacteria</taxon>
        <taxon>Bacillati</taxon>
        <taxon>Actinomycetota</taxon>
        <taxon>Actinomycetes</taxon>
        <taxon>Micromonosporales</taxon>
        <taxon>Micromonosporaceae</taxon>
        <taxon>Longispora</taxon>
    </lineage>
</organism>
<keyword evidence="6" id="KW-1185">Reference proteome</keyword>
<dbReference type="InterPro" id="IPR013830">
    <property type="entry name" value="SGNH_hydro"/>
</dbReference>
<evidence type="ECO:0000256" key="2">
    <source>
        <dbReference type="PIRSR" id="PIRSR637460-2"/>
    </source>
</evidence>
<evidence type="ECO:0000259" key="4">
    <source>
        <dbReference type="Pfam" id="PF13472"/>
    </source>
</evidence>
<sequence length="301" mass="31320">MRLRRPLVILLLAAGTLLATALPAQAAGPGYAALGDSYSSGVGTRDYYADSGNCQRSQYAYPTLDSGRLGASLTFVACSGARVADVQNNQLGALNAATSYVTVSVGGNDAGFADVITQCAKPWPWTCTSEINNANAFIRNTLPGRLDGLYAQIRSRAPGARVVVVGYPRLFQGESCNVLARISAAEASALNGTADLLATTTAGRASAAGFSFVDSRAAFTGHAVCSNSEWLNGLSNPISESYHPNRSGHVGYANIVEPVLRGAAAPVFLSLEPSLTDPAEVTATLAASYRQEAAEAHRSRD</sequence>
<dbReference type="GO" id="GO:0004806">
    <property type="term" value="F:triacylglycerol lipase activity"/>
    <property type="evidence" value="ECO:0007669"/>
    <property type="project" value="TreeGrafter"/>
</dbReference>
<feature type="domain" description="SGNH hydrolase-type esterase" evidence="4">
    <location>
        <begin position="33"/>
        <end position="249"/>
    </location>
</feature>
<accession>A0A8J7KUE2</accession>
<proteinExistence type="predicted"/>
<evidence type="ECO:0000256" key="3">
    <source>
        <dbReference type="SAM" id="SignalP"/>
    </source>
</evidence>
<dbReference type="Proteomes" id="UP000622552">
    <property type="component" value="Unassembled WGS sequence"/>
</dbReference>
<keyword evidence="3" id="KW-0732">Signal</keyword>
<dbReference type="RefSeq" id="WP_231399092.1">
    <property type="nucleotide sequence ID" value="NZ_BONS01000013.1"/>
</dbReference>
<evidence type="ECO:0000256" key="1">
    <source>
        <dbReference type="PIRSR" id="PIRSR637460-1"/>
    </source>
</evidence>
<dbReference type="Pfam" id="PF13472">
    <property type="entry name" value="Lipase_GDSL_2"/>
    <property type="match status" value="1"/>
</dbReference>
<dbReference type="PANTHER" id="PTHR37981:SF1">
    <property type="entry name" value="SGNH HYDROLASE-TYPE ESTERASE DOMAIN-CONTAINING PROTEIN"/>
    <property type="match status" value="1"/>
</dbReference>
<dbReference type="InterPro" id="IPR036514">
    <property type="entry name" value="SGNH_hydro_sf"/>
</dbReference>
<dbReference type="PANTHER" id="PTHR37981">
    <property type="entry name" value="LIPASE 2"/>
    <property type="match status" value="1"/>
</dbReference>
<feature type="signal peptide" evidence="3">
    <location>
        <begin position="1"/>
        <end position="26"/>
    </location>
</feature>
<dbReference type="GO" id="GO:0019433">
    <property type="term" value="P:triglyceride catabolic process"/>
    <property type="evidence" value="ECO:0007669"/>
    <property type="project" value="TreeGrafter"/>
</dbReference>
<comment type="caution">
    <text evidence="5">The sequence shown here is derived from an EMBL/GenBank/DDBJ whole genome shotgun (WGS) entry which is preliminary data.</text>
</comment>
<name>A0A8J7KUE2_9ACTN</name>
<dbReference type="InterPro" id="IPR037460">
    <property type="entry name" value="SEST-like"/>
</dbReference>
<feature type="active site" description="Nucleophile" evidence="1">
    <location>
        <position position="37"/>
    </location>
</feature>
<feature type="disulfide bond" evidence="2">
    <location>
        <begin position="54"/>
        <end position="78"/>
    </location>
</feature>
<evidence type="ECO:0000313" key="5">
    <source>
        <dbReference type="EMBL" id="MBG6141762.1"/>
    </source>
</evidence>
<keyword evidence="2" id="KW-1015">Disulfide bond</keyword>
<reference evidence="5" key="1">
    <citation type="submission" date="2020-11" db="EMBL/GenBank/DDBJ databases">
        <title>Sequencing the genomes of 1000 actinobacteria strains.</title>
        <authorList>
            <person name="Klenk H.-P."/>
        </authorList>
    </citation>
    <scope>NUCLEOTIDE SEQUENCE</scope>
    <source>
        <strain evidence="5">DSM 45356</strain>
    </source>
</reference>
<gene>
    <name evidence="5" type="ORF">IW245_007956</name>
</gene>
<dbReference type="Gene3D" id="3.40.50.1110">
    <property type="entry name" value="SGNH hydrolase"/>
    <property type="match status" value="1"/>
</dbReference>
<protein>
    <submittedName>
        <fullName evidence="5">Lysophospholipase L1-like esterase</fullName>
    </submittedName>
</protein>
<feature type="disulfide bond" evidence="2">
    <location>
        <begin position="176"/>
        <end position="225"/>
    </location>
</feature>
<dbReference type="CDD" id="cd01823">
    <property type="entry name" value="SEST_like"/>
    <property type="match status" value="1"/>
</dbReference>
<evidence type="ECO:0000313" key="6">
    <source>
        <dbReference type="Proteomes" id="UP000622552"/>
    </source>
</evidence>
<dbReference type="EMBL" id="JADOUF010000001">
    <property type="protein sequence ID" value="MBG6141762.1"/>
    <property type="molecule type" value="Genomic_DNA"/>
</dbReference>
<dbReference type="AlphaFoldDB" id="A0A8J7KUE2"/>
<dbReference type="SUPFAM" id="SSF52266">
    <property type="entry name" value="SGNH hydrolase"/>
    <property type="match status" value="1"/>
</dbReference>